<dbReference type="Proteomes" id="UP000466586">
    <property type="component" value="Unassembled WGS sequence"/>
</dbReference>
<comment type="caution">
    <text evidence="2">The sequence shown here is derived from an EMBL/GenBank/DDBJ whole genome shotgun (WGS) entry which is preliminary data.</text>
</comment>
<evidence type="ECO:0000313" key="3">
    <source>
        <dbReference type="Proteomes" id="UP000466586"/>
    </source>
</evidence>
<name>A0A7K1YD93_9SPHI</name>
<gene>
    <name evidence="2" type="ORF">GS399_16400</name>
</gene>
<accession>A0A7K1YD93</accession>
<sequence>MKKPFIISATAIIVAICSFNSAKAQVSVDLNIHAGAPTYAAPAPVDYYYLPEVQAYYYVPARRYYYYNRGAWVHAAYLPGAYRRYNYYNTRRVAVHSARPYMNHSYYRSRYTPARSNYYRSANYYYAPKHYNNGHAYGHYKNHGGGGHGHGHGRH</sequence>
<evidence type="ECO:0008006" key="4">
    <source>
        <dbReference type="Google" id="ProtNLM"/>
    </source>
</evidence>
<evidence type="ECO:0000256" key="1">
    <source>
        <dbReference type="SAM" id="SignalP"/>
    </source>
</evidence>
<keyword evidence="1" id="KW-0732">Signal</keyword>
<evidence type="ECO:0000313" key="2">
    <source>
        <dbReference type="EMBL" id="MXV52557.1"/>
    </source>
</evidence>
<reference evidence="2 3" key="1">
    <citation type="submission" date="2019-11" db="EMBL/GenBank/DDBJ databases">
        <title>Pedobacter sp. HMF7647 Genome sequencing and assembly.</title>
        <authorList>
            <person name="Kang H."/>
            <person name="Kim H."/>
            <person name="Joh K."/>
        </authorList>
    </citation>
    <scope>NUCLEOTIDE SEQUENCE [LARGE SCALE GENOMIC DNA]</scope>
    <source>
        <strain evidence="2 3">HMF7647</strain>
    </source>
</reference>
<dbReference type="EMBL" id="WVHT01000008">
    <property type="protein sequence ID" value="MXV52557.1"/>
    <property type="molecule type" value="Genomic_DNA"/>
</dbReference>
<protein>
    <recommendedName>
        <fullName evidence="4">DUF3300 domain-containing protein</fullName>
    </recommendedName>
</protein>
<feature type="chain" id="PRO_5029708029" description="DUF3300 domain-containing protein" evidence="1">
    <location>
        <begin position="25"/>
        <end position="155"/>
    </location>
</feature>
<organism evidence="2 3">
    <name type="scientific">Hufsiella arboris</name>
    <dbReference type="NCBI Taxonomy" id="2695275"/>
    <lineage>
        <taxon>Bacteria</taxon>
        <taxon>Pseudomonadati</taxon>
        <taxon>Bacteroidota</taxon>
        <taxon>Sphingobacteriia</taxon>
        <taxon>Sphingobacteriales</taxon>
        <taxon>Sphingobacteriaceae</taxon>
        <taxon>Hufsiella</taxon>
    </lineage>
</organism>
<dbReference type="RefSeq" id="WP_160845732.1">
    <property type="nucleotide sequence ID" value="NZ_WVHT01000008.1"/>
</dbReference>
<keyword evidence="3" id="KW-1185">Reference proteome</keyword>
<feature type="signal peptide" evidence="1">
    <location>
        <begin position="1"/>
        <end position="24"/>
    </location>
</feature>
<proteinExistence type="predicted"/>
<dbReference type="AlphaFoldDB" id="A0A7K1YD93"/>